<name>A0A183Q754_9TREM</name>
<dbReference type="AlphaFoldDB" id="A0A183Q754"/>
<dbReference type="Proteomes" id="UP000269396">
    <property type="component" value="Unassembled WGS sequence"/>
</dbReference>
<proteinExistence type="predicted"/>
<sequence>MLHALTTTLTLRGVFFTLFGALMSVLTFYGIWKCQQKSMQTNDVIQRWIVVSNGIQDTGFVLFGTRQLDLAVSHS</sequence>
<organism evidence="1 2">
    <name type="scientific">Schistosoma mattheei</name>
    <dbReference type="NCBI Taxonomy" id="31246"/>
    <lineage>
        <taxon>Eukaryota</taxon>
        <taxon>Metazoa</taxon>
        <taxon>Spiralia</taxon>
        <taxon>Lophotrochozoa</taxon>
        <taxon>Platyhelminthes</taxon>
        <taxon>Trematoda</taxon>
        <taxon>Digenea</taxon>
        <taxon>Strigeidida</taxon>
        <taxon>Schistosomatoidea</taxon>
        <taxon>Schistosomatidae</taxon>
        <taxon>Schistosoma</taxon>
    </lineage>
</organism>
<gene>
    <name evidence="1" type="ORF">SMTD_LOCUS22441</name>
</gene>
<keyword evidence="2" id="KW-1185">Reference proteome</keyword>
<evidence type="ECO:0000313" key="1">
    <source>
        <dbReference type="EMBL" id="VDP87313.1"/>
    </source>
</evidence>
<protein>
    <submittedName>
        <fullName evidence="1">Uncharacterized protein</fullName>
    </submittedName>
</protein>
<evidence type="ECO:0000313" key="2">
    <source>
        <dbReference type="Proteomes" id="UP000269396"/>
    </source>
</evidence>
<dbReference type="EMBL" id="UZAL01051469">
    <property type="protein sequence ID" value="VDP87313.1"/>
    <property type="molecule type" value="Genomic_DNA"/>
</dbReference>
<accession>A0A183Q754</accession>
<reference evidence="1 2" key="1">
    <citation type="submission" date="2018-11" db="EMBL/GenBank/DDBJ databases">
        <authorList>
            <consortium name="Pathogen Informatics"/>
        </authorList>
    </citation>
    <scope>NUCLEOTIDE SEQUENCE [LARGE SCALE GENOMIC DNA]</scope>
    <source>
        <strain>Denwood</strain>
        <strain evidence="2">Zambia</strain>
    </source>
</reference>
<dbReference type="STRING" id="31246.A0A183Q754"/>